<reference evidence="2" key="1">
    <citation type="journal article" date="2013" name="Proc. Natl. Acad. Sci. U.S.A.">
        <title>Genome structure and metabolic features in the red seaweed Chondrus crispus shed light on evolution of the Archaeplastida.</title>
        <authorList>
            <person name="Collen J."/>
            <person name="Porcel B."/>
            <person name="Carre W."/>
            <person name="Ball S.G."/>
            <person name="Chaparro C."/>
            <person name="Tonon T."/>
            <person name="Barbeyron T."/>
            <person name="Michel G."/>
            <person name="Noel B."/>
            <person name="Valentin K."/>
            <person name="Elias M."/>
            <person name="Artiguenave F."/>
            <person name="Arun A."/>
            <person name="Aury J.M."/>
            <person name="Barbosa-Neto J.F."/>
            <person name="Bothwell J.H."/>
            <person name="Bouget F.Y."/>
            <person name="Brillet L."/>
            <person name="Cabello-Hurtado F."/>
            <person name="Capella-Gutierrez S."/>
            <person name="Charrier B."/>
            <person name="Cladiere L."/>
            <person name="Cock J.M."/>
            <person name="Coelho S.M."/>
            <person name="Colleoni C."/>
            <person name="Czjzek M."/>
            <person name="Da Silva C."/>
            <person name="Delage L."/>
            <person name="Denoeud F."/>
            <person name="Deschamps P."/>
            <person name="Dittami S.M."/>
            <person name="Gabaldon T."/>
            <person name="Gachon C.M."/>
            <person name="Groisillier A."/>
            <person name="Herve C."/>
            <person name="Jabbari K."/>
            <person name="Katinka M."/>
            <person name="Kloareg B."/>
            <person name="Kowalczyk N."/>
            <person name="Labadie K."/>
            <person name="Leblanc C."/>
            <person name="Lopez P.J."/>
            <person name="McLachlan D.H."/>
            <person name="Meslet-Cladiere L."/>
            <person name="Moustafa A."/>
            <person name="Nehr Z."/>
            <person name="Nyvall Collen P."/>
            <person name="Panaud O."/>
            <person name="Partensky F."/>
            <person name="Poulain J."/>
            <person name="Rensing S.A."/>
            <person name="Rousvoal S."/>
            <person name="Samson G."/>
            <person name="Symeonidi A."/>
            <person name="Weissenbach J."/>
            <person name="Zambounis A."/>
            <person name="Wincker P."/>
            <person name="Boyen C."/>
        </authorList>
    </citation>
    <scope>NUCLEOTIDE SEQUENCE [LARGE SCALE GENOMIC DNA]</scope>
    <source>
        <strain evidence="2">cv. Stackhouse</strain>
    </source>
</reference>
<name>R7QC00_CHOCR</name>
<sequence length="51" mass="5319">MRAGLEHAVLVTRVRCGGCSPAPCFGEGLRWVHVLGRATVQGDVESAVGRG</sequence>
<dbReference type="AlphaFoldDB" id="R7QC00"/>
<dbReference type="Gramene" id="CDF36012">
    <property type="protein sequence ID" value="CDF36012"/>
    <property type="gene ID" value="CHC_T00004432001"/>
</dbReference>
<proteinExistence type="predicted"/>
<accession>R7QC00</accession>
<protein>
    <submittedName>
        <fullName evidence="1">Uncharacterized protein</fullName>
    </submittedName>
</protein>
<dbReference type="KEGG" id="ccp:CHC_T00004432001"/>
<dbReference type="Proteomes" id="UP000012073">
    <property type="component" value="Unassembled WGS sequence"/>
</dbReference>
<keyword evidence="2" id="KW-1185">Reference proteome</keyword>
<evidence type="ECO:0000313" key="2">
    <source>
        <dbReference type="Proteomes" id="UP000012073"/>
    </source>
</evidence>
<dbReference type="GeneID" id="17323579"/>
<dbReference type="RefSeq" id="XP_005715831.1">
    <property type="nucleotide sequence ID" value="XM_005715774.1"/>
</dbReference>
<evidence type="ECO:0000313" key="1">
    <source>
        <dbReference type="EMBL" id="CDF36012.1"/>
    </source>
</evidence>
<gene>
    <name evidence="1" type="ORF">CHC_T00004432001</name>
</gene>
<organism evidence="1 2">
    <name type="scientific">Chondrus crispus</name>
    <name type="common">Carrageen Irish moss</name>
    <name type="synonym">Polymorpha crispa</name>
    <dbReference type="NCBI Taxonomy" id="2769"/>
    <lineage>
        <taxon>Eukaryota</taxon>
        <taxon>Rhodophyta</taxon>
        <taxon>Florideophyceae</taxon>
        <taxon>Rhodymeniophycidae</taxon>
        <taxon>Gigartinales</taxon>
        <taxon>Gigartinaceae</taxon>
        <taxon>Chondrus</taxon>
    </lineage>
</organism>
<dbReference type="EMBL" id="HG001756">
    <property type="protein sequence ID" value="CDF36012.1"/>
    <property type="molecule type" value="Genomic_DNA"/>
</dbReference>